<gene>
    <name evidence="1" type="ORF">EST38_g7170</name>
</gene>
<accession>A0A4Q2DJ56</accession>
<protein>
    <submittedName>
        <fullName evidence="1">Uncharacterized protein</fullName>
    </submittedName>
</protein>
<keyword evidence="2" id="KW-1185">Reference proteome</keyword>
<comment type="caution">
    <text evidence="1">The sequence shown here is derived from an EMBL/GenBank/DDBJ whole genome shotgun (WGS) entry which is preliminary data.</text>
</comment>
<dbReference type="EMBL" id="SDEE01000248">
    <property type="protein sequence ID" value="RXW18695.1"/>
    <property type="molecule type" value="Genomic_DNA"/>
</dbReference>
<proteinExistence type="predicted"/>
<reference evidence="1 2" key="1">
    <citation type="submission" date="2019-01" db="EMBL/GenBank/DDBJ databases">
        <title>Draft genome sequence of Psathyrella aberdarensis IHI B618.</title>
        <authorList>
            <person name="Buettner E."/>
            <person name="Kellner H."/>
        </authorList>
    </citation>
    <scope>NUCLEOTIDE SEQUENCE [LARGE SCALE GENOMIC DNA]</scope>
    <source>
        <strain evidence="1 2">IHI B618</strain>
    </source>
</reference>
<dbReference type="AlphaFoldDB" id="A0A4Q2DJ56"/>
<dbReference type="Proteomes" id="UP000290288">
    <property type="component" value="Unassembled WGS sequence"/>
</dbReference>
<name>A0A4Q2DJ56_9AGAR</name>
<sequence length="183" mass="19756">MYAATASRAPRASQAKAVNLVQLARAAPAASPQAIVRIHEEQSGQAKRGKAKSTFMSHGLSWNQVLAQFGGEAGCPSTPFATMQQEVNKALIQQGSTLRVQSVENVYGRWSLKTNGIAKPVETDFIRGAIMSGVKNSNHWVGLPQSMSYLKIRGVPRYSDCEGTVLATPDNIVRAIEGLPYKQ</sequence>
<organism evidence="1 2">
    <name type="scientific">Candolleomyces aberdarensis</name>
    <dbReference type="NCBI Taxonomy" id="2316362"/>
    <lineage>
        <taxon>Eukaryota</taxon>
        <taxon>Fungi</taxon>
        <taxon>Dikarya</taxon>
        <taxon>Basidiomycota</taxon>
        <taxon>Agaricomycotina</taxon>
        <taxon>Agaricomycetes</taxon>
        <taxon>Agaricomycetidae</taxon>
        <taxon>Agaricales</taxon>
        <taxon>Agaricineae</taxon>
        <taxon>Psathyrellaceae</taxon>
        <taxon>Candolleomyces</taxon>
    </lineage>
</organism>
<evidence type="ECO:0000313" key="1">
    <source>
        <dbReference type="EMBL" id="RXW18695.1"/>
    </source>
</evidence>
<evidence type="ECO:0000313" key="2">
    <source>
        <dbReference type="Proteomes" id="UP000290288"/>
    </source>
</evidence>